<dbReference type="PROSITE" id="PS51257">
    <property type="entry name" value="PROKAR_LIPOPROTEIN"/>
    <property type="match status" value="1"/>
</dbReference>
<evidence type="ECO:0000313" key="5">
    <source>
        <dbReference type="Proteomes" id="UP000031866"/>
    </source>
</evidence>
<organism evidence="4 5">
    <name type="scientific">Clostridium beijerinckii</name>
    <name type="common">Clostridium MP</name>
    <dbReference type="NCBI Taxonomy" id="1520"/>
    <lineage>
        <taxon>Bacteria</taxon>
        <taxon>Bacillati</taxon>
        <taxon>Bacillota</taxon>
        <taxon>Clostridia</taxon>
        <taxon>Eubacteriales</taxon>
        <taxon>Clostridiaceae</taxon>
        <taxon>Clostridium</taxon>
    </lineage>
</organism>
<keyword evidence="2" id="KW-0732">Signal</keyword>
<comment type="similarity">
    <text evidence="1">Belongs to the bacterial solute-binding protein SsuA/TauA family.</text>
</comment>
<dbReference type="PANTHER" id="PTHR30024">
    <property type="entry name" value="ALIPHATIC SULFONATES-BINDING PROTEIN-RELATED"/>
    <property type="match status" value="1"/>
</dbReference>
<dbReference type="Gene3D" id="3.40.190.10">
    <property type="entry name" value="Periplasmic binding protein-like II"/>
    <property type="match status" value="2"/>
</dbReference>
<evidence type="ECO:0000256" key="1">
    <source>
        <dbReference type="ARBA" id="ARBA00010742"/>
    </source>
</evidence>
<feature type="signal peptide" evidence="2">
    <location>
        <begin position="1"/>
        <end position="24"/>
    </location>
</feature>
<dbReference type="InterPro" id="IPR001638">
    <property type="entry name" value="Solute-binding_3/MltF_N"/>
</dbReference>
<evidence type="ECO:0000259" key="3">
    <source>
        <dbReference type="SMART" id="SM00062"/>
    </source>
</evidence>
<dbReference type="AlphaFoldDB" id="A0A0B5QSK8"/>
<feature type="chain" id="PRO_5038334409" description="Solute-binding protein family 3/N-terminal domain-containing protein" evidence="2">
    <location>
        <begin position="25"/>
        <end position="351"/>
    </location>
</feature>
<proteinExistence type="inferred from homology"/>
<dbReference type="KEGG" id="cbei:LF65_03290"/>
<dbReference type="SMART" id="SM00062">
    <property type="entry name" value="PBPb"/>
    <property type="match status" value="1"/>
</dbReference>
<feature type="domain" description="Solute-binding protein family 3/N-terminal" evidence="3">
    <location>
        <begin position="60"/>
        <end position="269"/>
    </location>
</feature>
<dbReference type="Pfam" id="PF09084">
    <property type="entry name" value="NMT1"/>
    <property type="match status" value="1"/>
</dbReference>
<name>A0A0B5QSK8_CLOBE</name>
<evidence type="ECO:0000256" key="2">
    <source>
        <dbReference type="SAM" id="SignalP"/>
    </source>
</evidence>
<dbReference type="RefSeq" id="WP_041897304.1">
    <property type="nucleotide sequence ID" value="NZ_CP010086.2"/>
</dbReference>
<dbReference type="Proteomes" id="UP000031866">
    <property type="component" value="Chromosome"/>
</dbReference>
<dbReference type="EMBL" id="CP010086">
    <property type="protein sequence ID" value="AJG99853.1"/>
    <property type="molecule type" value="Genomic_DNA"/>
</dbReference>
<dbReference type="SUPFAM" id="SSF53850">
    <property type="entry name" value="Periplasmic binding protein-like II"/>
    <property type="match status" value="1"/>
</dbReference>
<protein>
    <recommendedName>
        <fullName evidence="3">Solute-binding protein family 3/N-terminal domain-containing protein</fullName>
    </recommendedName>
</protein>
<reference evidence="5" key="1">
    <citation type="submission" date="2014-12" db="EMBL/GenBank/DDBJ databases">
        <title>Genome sequence of Clostridium beijerinckii strain 59B.</title>
        <authorList>
            <person name="Little G.T."/>
            <person name="Minton N.P."/>
        </authorList>
    </citation>
    <scope>NUCLEOTIDE SEQUENCE [LARGE SCALE GENOMIC DNA]</scope>
    <source>
        <strain evidence="5">59B</strain>
    </source>
</reference>
<dbReference type="InterPro" id="IPR015168">
    <property type="entry name" value="SsuA/THI5"/>
</dbReference>
<gene>
    <name evidence="4" type="ORF">LF65_03290</name>
</gene>
<sequence>MKKKIFIMLSIIMTLMLMITGCSSQNNTNKTDSSSVSGKNDNTKKVVRIACATQNEVITDLGAGRIAQQKKYIEEEFQKIGYEVQYIPFAGAGPAINEAFVAKEIDFAVYGDLPSLVLKSKGIGTSIIAITNNSVNMDLIVSKDSSINSIEDIKGKKIIVPKGTINQNYFQHLIDSNNIKINDVDVVNAGADAQSTFLSGSVDGLVNPDIVAQKLVKDNSGKIIESTINKPEWSSQNMVVLRDDYAKDNPDVPVAFLKALIRGKNFIKDTADKNEIYKMLDSGMGEEVTKKTLSFDGGKFDFTPVEINSDSINKLKDVNKFLLDQKLISNSVDVDKFINKTYYDKAIKELK</sequence>
<accession>A0A0B5QSK8</accession>
<evidence type="ECO:0000313" key="4">
    <source>
        <dbReference type="EMBL" id="AJG99853.1"/>
    </source>
</evidence>
<dbReference type="STRING" id="1520.LF65_03290"/>